<dbReference type="InterPro" id="IPR050627">
    <property type="entry name" value="Nitroreductase/BluB"/>
</dbReference>
<proteinExistence type="predicted"/>
<evidence type="ECO:0000256" key="3">
    <source>
        <dbReference type="ARBA" id="ARBA00023002"/>
    </source>
</evidence>
<dbReference type="PANTHER" id="PTHR23026:SF90">
    <property type="entry name" value="IODOTYROSINE DEIODINASE 1"/>
    <property type="match status" value="1"/>
</dbReference>
<dbReference type="PANTHER" id="PTHR23026">
    <property type="entry name" value="NADPH NITROREDUCTASE"/>
    <property type="match status" value="1"/>
</dbReference>
<dbReference type="InterPro" id="IPR000415">
    <property type="entry name" value="Nitroreductase-like"/>
</dbReference>
<dbReference type="AlphaFoldDB" id="A0A1M5RMW4"/>
<dbReference type="GO" id="GO:0016491">
    <property type="term" value="F:oxidoreductase activity"/>
    <property type="evidence" value="ECO:0007669"/>
    <property type="project" value="UniProtKB-KW"/>
</dbReference>
<dbReference type="Pfam" id="PF00881">
    <property type="entry name" value="Nitroreductase"/>
    <property type="match status" value="1"/>
</dbReference>
<protein>
    <submittedName>
        <fullName evidence="5">Nitroreductase</fullName>
    </submittedName>
</protein>
<accession>A0A1M5RMW4</accession>
<dbReference type="InterPro" id="IPR029479">
    <property type="entry name" value="Nitroreductase"/>
</dbReference>
<keyword evidence="6" id="KW-1185">Reference proteome</keyword>
<keyword evidence="2" id="KW-0288">FMN</keyword>
<dbReference type="Gene3D" id="3.40.109.10">
    <property type="entry name" value="NADH Oxidase"/>
    <property type="match status" value="1"/>
</dbReference>
<dbReference type="STRING" id="490188.SAMN04488068_3101"/>
<evidence type="ECO:0000313" key="5">
    <source>
        <dbReference type="EMBL" id="SHH27667.1"/>
    </source>
</evidence>
<organism evidence="5 6">
    <name type="scientific">Hydrocarboniphaga daqingensis</name>
    <dbReference type="NCBI Taxonomy" id="490188"/>
    <lineage>
        <taxon>Bacteria</taxon>
        <taxon>Pseudomonadati</taxon>
        <taxon>Pseudomonadota</taxon>
        <taxon>Gammaproteobacteria</taxon>
        <taxon>Nevskiales</taxon>
        <taxon>Nevskiaceae</taxon>
        <taxon>Hydrocarboniphaga</taxon>
    </lineage>
</organism>
<keyword evidence="1" id="KW-0285">Flavoprotein</keyword>
<evidence type="ECO:0000256" key="1">
    <source>
        <dbReference type="ARBA" id="ARBA00022630"/>
    </source>
</evidence>
<dbReference type="CDD" id="cd02136">
    <property type="entry name" value="PnbA_NfnB-like"/>
    <property type="match status" value="1"/>
</dbReference>
<dbReference type="OrthoDB" id="9802510at2"/>
<reference evidence="5 6" key="1">
    <citation type="submission" date="2016-11" db="EMBL/GenBank/DDBJ databases">
        <authorList>
            <person name="Jaros S."/>
            <person name="Januszkiewicz K."/>
            <person name="Wedrychowicz H."/>
        </authorList>
    </citation>
    <scope>NUCLEOTIDE SEQUENCE [LARGE SCALE GENOMIC DNA]</scope>
    <source>
        <strain evidence="5 6">CGMCC 1.7049</strain>
    </source>
</reference>
<evidence type="ECO:0000259" key="4">
    <source>
        <dbReference type="Pfam" id="PF00881"/>
    </source>
</evidence>
<evidence type="ECO:0000256" key="2">
    <source>
        <dbReference type="ARBA" id="ARBA00022643"/>
    </source>
</evidence>
<evidence type="ECO:0000313" key="6">
    <source>
        <dbReference type="Proteomes" id="UP000199758"/>
    </source>
</evidence>
<gene>
    <name evidence="5" type="ORF">SAMN04488068_3101</name>
</gene>
<name>A0A1M5RMW4_9GAMM</name>
<dbReference type="EMBL" id="FQWZ01000008">
    <property type="protein sequence ID" value="SHH27667.1"/>
    <property type="molecule type" value="Genomic_DNA"/>
</dbReference>
<keyword evidence="3" id="KW-0560">Oxidoreductase</keyword>
<dbReference type="Proteomes" id="UP000199758">
    <property type="component" value="Unassembled WGS sequence"/>
</dbReference>
<sequence length="243" mass="26626">MTPDDFSALLRQRRSVRDFDSRPIPEAVLDAVLADANQAPSWSNTQPYRIAVASGAVRDQIAAALCDRYDRGTAALNGGWAGKLRLLLTRRGLPDGDFNTQLAYPADLQPRRRDTGRGLYQVLGIDRHDHAARDRQMRRNFEFFGAPTAIFLFAHAGLKEFAVLDTGIFLQTLMLSAQAHGLATCAQGALATWAGPVREAFDVPAQYKLISGVSIGYASAHPVNQFNPGRESPAVRRLAPRAR</sequence>
<dbReference type="RefSeq" id="WP_072899004.1">
    <property type="nucleotide sequence ID" value="NZ_FQWZ01000008.1"/>
</dbReference>
<dbReference type="SUPFAM" id="SSF55469">
    <property type="entry name" value="FMN-dependent nitroreductase-like"/>
    <property type="match status" value="1"/>
</dbReference>
<feature type="domain" description="Nitroreductase" evidence="4">
    <location>
        <begin position="10"/>
        <end position="217"/>
    </location>
</feature>